<evidence type="ECO:0000256" key="1">
    <source>
        <dbReference type="SAM" id="Coils"/>
    </source>
</evidence>
<feature type="coiled-coil region" evidence="1">
    <location>
        <begin position="470"/>
        <end position="595"/>
    </location>
</feature>
<dbReference type="Proteomes" id="UP000694925">
    <property type="component" value="Unplaced"/>
</dbReference>
<keyword evidence="1" id="KW-0175">Coiled coil</keyword>
<dbReference type="Pfam" id="PF21007">
    <property type="entry name" value="FBF1"/>
    <property type="match status" value="1"/>
</dbReference>
<dbReference type="PANTHER" id="PTHR33689:SF1">
    <property type="entry name" value="FAS-BINDING FACTOR 1"/>
    <property type="match status" value="1"/>
</dbReference>
<sequence length="966" mass="111744">MQMIDRIDTSNENLEDITKALEDMDSLDMELFKRTKSSTSIYKDSSAQLDGETKKKVIFKDSNDDDLLPGLLSDEETSSKGKKNLFTSNSKSSLIEDLFKIKSPVVSTNSIRSSNDPEVKFHSEQGETQAFLQKPNNYSTSKSNLTTLPDELFNEKSAKTLKNVSKNEDDIIASLTDKSDTVDKSSKSFLRDSLFENKSHTSSTPVSIIPRNINRTESEVMIESTNASQELKSNYNEPSTKFFTRESRRGRRNTKIINDPLGLLSGDLLSDQNLELITNDNLSIKDHVVQGTKSEKDLPEWLGGSKKFEDKKVEVKEEEAVKNDKIPTFEKNIVTQNVSTVLGSETSDVKDSDGAPVLPEHLSMLFGTQLNQQNAFMNMQQQEHELRTTVMVSQQNEQLSKVSNAQHSLLHNQEERFNTFLKLQLERQALLEKQIKMQQERINQYIHALMVQPMPISNTTIVSASNTTEKEESGSTREETENIIKKLEGEKSKLELKLFTINEKHDKEITFQAEFYERQISFLKEALLKSEERVKQDMEYLEINCATKLEKLRDEKLQTENQYKKEIHNLKNEHAQRIEELCKLHSENIKLLQAEYSNIIQSISRAKQTEDETIQAITSQKTDIEYILEKASVIIENMVEKKKELETDNSEIQKLQKNLLKVYENDITTQTLELKHRHSTLEEQYNKFVETTEKYNVRLTQLITEFQKQSTSCNQVQETVERQTANLLREKELFEDKMKWERDYMQALKESWVKEQEKQQKLLTKEREAIAKERAQLEVLSKLRNNSGELAKIELEAAIKTAQESTASANLERLKWKEKINELNFHKQKLQDTEDLLISRAKELETLTQAALAKKEEGIKALKDAKHLENENKEKFNQLQKQIQSLMEREKRIATERFNITRDRMTSIVYEEPERPERDLNVSHIYENGLIPFPEIQSKSEIATELMSVMDPNLLILKLNLNDEID</sequence>
<dbReference type="AlphaFoldDB" id="A0AAJ7SBJ3"/>
<evidence type="ECO:0000259" key="2">
    <source>
        <dbReference type="Pfam" id="PF21007"/>
    </source>
</evidence>
<evidence type="ECO:0000313" key="4">
    <source>
        <dbReference type="RefSeq" id="XP_026674240.1"/>
    </source>
</evidence>
<dbReference type="InterPro" id="IPR049390">
    <property type="entry name" value="FBF1_C"/>
</dbReference>
<dbReference type="GO" id="GO:0005814">
    <property type="term" value="C:centriole"/>
    <property type="evidence" value="ECO:0007669"/>
    <property type="project" value="TreeGrafter"/>
</dbReference>
<dbReference type="InterPro" id="IPR033561">
    <property type="entry name" value="FBF1"/>
</dbReference>
<dbReference type="PANTHER" id="PTHR33689">
    <property type="entry name" value="FAS-BINDING FACTOR 1"/>
    <property type="match status" value="1"/>
</dbReference>
<feature type="coiled-coil region" evidence="1">
    <location>
        <begin position="628"/>
        <end position="665"/>
    </location>
</feature>
<dbReference type="GO" id="GO:0090162">
    <property type="term" value="P:establishment of epithelial cell polarity"/>
    <property type="evidence" value="ECO:0007669"/>
    <property type="project" value="InterPro"/>
</dbReference>
<evidence type="ECO:0000313" key="3">
    <source>
        <dbReference type="Proteomes" id="UP000694925"/>
    </source>
</evidence>
<feature type="non-terminal residue" evidence="4">
    <location>
        <position position="966"/>
    </location>
</feature>
<feature type="coiled-coil region" evidence="1">
    <location>
        <begin position="862"/>
        <end position="896"/>
    </location>
</feature>
<keyword evidence="3" id="KW-1185">Reference proteome</keyword>
<name>A0AAJ7SBJ3_9HYME</name>
<dbReference type="CTD" id="39330"/>
<dbReference type="GO" id="GO:0060271">
    <property type="term" value="P:cilium assembly"/>
    <property type="evidence" value="ECO:0007669"/>
    <property type="project" value="InterPro"/>
</dbReference>
<proteinExistence type="predicted"/>
<gene>
    <name evidence="4" type="primary">LOC108630538</name>
</gene>
<protein>
    <submittedName>
        <fullName evidence="4">Protein CROWDED NUCLEI 4-like</fullName>
    </submittedName>
</protein>
<organism evidence="3 4">
    <name type="scientific">Ceratina calcarata</name>
    <dbReference type="NCBI Taxonomy" id="156304"/>
    <lineage>
        <taxon>Eukaryota</taxon>
        <taxon>Metazoa</taxon>
        <taxon>Ecdysozoa</taxon>
        <taxon>Arthropoda</taxon>
        <taxon>Hexapoda</taxon>
        <taxon>Insecta</taxon>
        <taxon>Pterygota</taxon>
        <taxon>Neoptera</taxon>
        <taxon>Endopterygota</taxon>
        <taxon>Hymenoptera</taxon>
        <taxon>Apocrita</taxon>
        <taxon>Aculeata</taxon>
        <taxon>Apoidea</taxon>
        <taxon>Anthophila</taxon>
        <taxon>Apidae</taxon>
        <taxon>Ceratina</taxon>
        <taxon>Zadontomerus</taxon>
    </lineage>
</organism>
<dbReference type="GO" id="GO:0097539">
    <property type="term" value="C:ciliary transition fiber"/>
    <property type="evidence" value="ECO:0007669"/>
    <property type="project" value="InterPro"/>
</dbReference>
<accession>A0AAJ7SBJ3</accession>
<dbReference type="KEGG" id="ccal:108630538"/>
<dbReference type="RefSeq" id="XP_026674240.1">
    <property type="nucleotide sequence ID" value="XM_026818439.1"/>
</dbReference>
<feature type="domain" description="Fas-binding factor 1 C-terminal" evidence="2">
    <location>
        <begin position="487"/>
        <end position="904"/>
    </location>
</feature>
<dbReference type="GO" id="GO:0036064">
    <property type="term" value="C:ciliary basal body"/>
    <property type="evidence" value="ECO:0007669"/>
    <property type="project" value="TreeGrafter"/>
</dbReference>
<dbReference type="GeneID" id="108630538"/>
<reference evidence="4" key="1">
    <citation type="submission" date="2025-08" db="UniProtKB">
        <authorList>
            <consortium name="RefSeq"/>
        </authorList>
    </citation>
    <scope>IDENTIFICATION</scope>
    <source>
        <tissue evidence="4">Whole body</tissue>
    </source>
</reference>